<evidence type="ECO:0000256" key="8">
    <source>
        <dbReference type="SAM" id="Phobius"/>
    </source>
</evidence>
<accession>A0A2S9KD07</accession>
<dbReference type="InterPro" id="IPR050297">
    <property type="entry name" value="LipidA_mod_glycosyltrf_83"/>
</dbReference>
<dbReference type="PANTHER" id="PTHR33908">
    <property type="entry name" value="MANNOSYLTRANSFERASE YKCB-RELATED"/>
    <property type="match status" value="1"/>
</dbReference>
<feature type="transmembrane region" description="Helical" evidence="8">
    <location>
        <begin position="142"/>
        <end position="158"/>
    </location>
</feature>
<dbReference type="PANTHER" id="PTHR33908:SF3">
    <property type="entry name" value="UNDECAPRENYL PHOSPHATE-ALPHA-4-AMINO-4-DEOXY-L-ARABINOSE ARABINOSYL TRANSFERASE"/>
    <property type="match status" value="1"/>
</dbReference>
<comment type="subcellular location">
    <subcellularLocation>
        <location evidence="1">Cell membrane</location>
        <topology evidence="1">Multi-pass membrane protein</topology>
    </subcellularLocation>
</comment>
<feature type="domain" description="Glycosyltransferase RgtA/B/C/D-like" evidence="9">
    <location>
        <begin position="67"/>
        <end position="228"/>
    </location>
</feature>
<feature type="transmembrane region" description="Helical" evidence="8">
    <location>
        <begin position="346"/>
        <end position="369"/>
    </location>
</feature>
<evidence type="ECO:0000256" key="2">
    <source>
        <dbReference type="ARBA" id="ARBA00022475"/>
    </source>
</evidence>
<dbReference type="OrthoDB" id="9775035at2"/>
<dbReference type="GO" id="GO:0016763">
    <property type="term" value="F:pentosyltransferase activity"/>
    <property type="evidence" value="ECO:0007669"/>
    <property type="project" value="TreeGrafter"/>
</dbReference>
<keyword evidence="6 8" id="KW-1133">Transmembrane helix</keyword>
<dbReference type="InterPro" id="IPR038731">
    <property type="entry name" value="RgtA/B/C-like"/>
</dbReference>
<evidence type="ECO:0000256" key="1">
    <source>
        <dbReference type="ARBA" id="ARBA00004651"/>
    </source>
</evidence>
<evidence type="ECO:0000256" key="4">
    <source>
        <dbReference type="ARBA" id="ARBA00022679"/>
    </source>
</evidence>
<dbReference type="EMBL" id="PVLR01000032">
    <property type="protein sequence ID" value="PRD68337.1"/>
    <property type="molecule type" value="Genomic_DNA"/>
</dbReference>
<feature type="transmembrane region" description="Helical" evidence="8">
    <location>
        <begin position="116"/>
        <end position="135"/>
    </location>
</feature>
<feature type="transmembrane region" description="Helical" evidence="8">
    <location>
        <begin position="320"/>
        <end position="339"/>
    </location>
</feature>
<proteinExistence type="predicted"/>
<evidence type="ECO:0000256" key="3">
    <source>
        <dbReference type="ARBA" id="ARBA00022676"/>
    </source>
</evidence>
<evidence type="ECO:0000313" key="10">
    <source>
        <dbReference type="EMBL" id="PRD68337.1"/>
    </source>
</evidence>
<dbReference type="GO" id="GO:0009103">
    <property type="term" value="P:lipopolysaccharide biosynthetic process"/>
    <property type="evidence" value="ECO:0007669"/>
    <property type="project" value="UniProtKB-ARBA"/>
</dbReference>
<reference evidence="10 11" key="1">
    <citation type="submission" date="2018-03" db="EMBL/GenBank/DDBJ databases">
        <title>Comparative genomics illustrates the genes involved in a hyperalkaliphilic mechanisms of Serpentinomonas isolated from highly-alkaline calcium-rich serpentinized springs.</title>
        <authorList>
            <person name="Suzuki S."/>
            <person name="Ishii S."/>
            <person name="Walworth N."/>
            <person name="Bird L."/>
            <person name="Kuenen J.G."/>
            <person name="Nealson K.H."/>
        </authorList>
    </citation>
    <scope>NUCLEOTIDE SEQUENCE [LARGE SCALE GENOMIC DNA]</scope>
    <source>
        <strain evidence="10 11">83</strain>
    </source>
</reference>
<evidence type="ECO:0000256" key="6">
    <source>
        <dbReference type="ARBA" id="ARBA00022989"/>
    </source>
</evidence>
<evidence type="ECO:0000313" key="11">
    <source>
        <dbReference type="Proteomes" id="UP000238326"/>
    </source>
</evidence>
<keyword evidence="3" id="KW-0328">Glycosyltransferase</keyword>
<keyword evidence="4 10" id="KW-0808">Transferase</keyword>
<comment type="caution">
    <text evidence="10">The sequence shown here is derived from an EMBL/GenBank/DDBJ whole genome shotgun (WGS) entry which is preliminary data.</text>
</comment>
<feature type="transmembrane region" description="Helical" evidence="8">
    <location>
        <begin position="262"/>
        <end position="283"/>
    </location>
</feature>
<dbReference type="AlphaFoldDB" id="A0A2S9KD07"/>
<organism evidence="10 11">
    <name type="scientific">Malikia spinosa</name>
    <dbReference type="NCBI Taxonomy" id="86180"/>
    <lineage>
        <taxon>Bacteria</taxon>
        <taxon>Pseudomonadati</taxon>
        <taxon>Pseudomonadota</taxon>
        <taxon>Betaproteobacteria</taxon>
        <taxon>Burkholderiales</taxon>
        <taxon>Comamonadaceae</taxon>
        <taxon>Malikia</taxon>
    </lineage>
</organism>
<protein>
    <submittedName>
        <fullName evidence="10">Glycosyltransferase</fullName>
    </submittedName>
</protein>
<sequence length="520" mass="56717">MLPMQPSERAAPRLWAVALALVLLYLWQLGAAPLFDVDEGAFSEATRELLSSGDWGHTTLNGTDRFDKPILVYWLQAASMAVFGVNEWATRLPSALCVLASTWAAGRFAARRWGQPTGALAALVLGSGLGLLSIGRASTADGLLNALLVAISLSLWQFAESGARKPLRWAYFWCGLGLLAKGPVAVIVPGGALVLWSLFSDRGRTALRAAWEPLGWLIALAVALPWYLYALNRHGQAFIDGFFLKHNVERFSGTLEGHGGGFAYYLVVLPLLLLPWSPLLVAVLARARELWREPLARFLLIWAGFVFLLFSASGTKLPHYMLYGVAPLALLMARQLGAIGRFGRAALWSALALQLALAAALPTLLPALAPQVKDVWVRGLFETAPGAGWLPLWTGLAAVLALAALLLRRFDFGQRYGAAVLAVALLWVGAVIPWLSDTLQGPFKAAGVWASGRSETMVQWRMHQPSFAYYRGIPTPQRDPAAGELALVKRHRLGDFPYPHEVVFEQRGLLLVRRLTEPQP</sequence>
<evidence type="ECO:0000256" key="7">
    <source>
        <dbReference type="ARBA" id="ARBA00023136"/>
    </source>
</evidence>
<feature type="transmembrane region" description="Helical" evidence="8">
    <location>
        <begin position="389"/>
        <end position="407"/>
    </location>
</feature>
<feature type="transmembrane region" description="Helical" evidence="8">
    <location>
        <begin position="416"/>
        <end position="435"/>
    </location>
</feature>
<keyword evidence="7 8" id="KW-0472">Membrane</keyword>
<dbReference type="GO" id="GO:0005886">
    <property type="term" value="C:plasma membrane"/>
    <property type="evidence" value="ECO:0007669"/>
    <property type="project" value="UniProtKB-SubCell"/>
</dbReference>
<feature type="transmembrane region" description="Helical" evidence="8">
    <location>
        <begin position="170"/>
        <end position="198"/>
    </location>
</feature>
<gene>
    <name evidence="10" type="ORF">C6P61_11490</name>
</gene>
<keyword evidence="11" id="KW-1185">Reference proteome</keyword>
<feature type="transmembrane region" description="Helical" evidence="8">
    <location>
        <begin position="210"/>
        <end position="229"/>
    </location>
</feature>
<dbReference type="Pfam" id="PF13231">
    <property type="entry name" value="PMT_2"/>
    <property type="match status" value="1"/>
</dbReference>
<keyword evidence="2" id="KW-1003">Cell membrane</keyword>
<dbReference type="Proteomes" id="UP000238326">
    <property type="component" value="Unassembled WGS sequence"/>
</dbReference>
<name>A0A2S9KD07_9BURK</name>
<dbReference type="GO" id="GO:0010041">
    <property type="term" value="P:response to iron(III) ion"/>
    <property type="evidence" value="ECO:0007669"/>
    <property type="project" value="TreeGrafter"/>
</dbReference>
<evidence type="ECO:0000256" key="5">
    <source>
        <dbReference type="ARBA" id="ARBA00022692"/>
    </source>
</evidence>
<keyword evidence="5 8" id="KW-0812">Transmembrane</keyword>
<feature type="transmembrane region" description="Helical" evidence="8">
    <location>
        <begin position="295"/>
        <end position="314"/>
    </location>
</feature>
<evidence type="ECO:0000259" key="9">
    <source>
        <dbReference type="Pfam" id="PF13231"/>
    </source>
</evidence>